<feature type="transmembrane region" description="Helical" evidence="14">
    <location>
        <begin position="89"/>
        <end position="107"/>
    </location>
</feature>
<keyword evidence="11 14" id="KW-0408">Iron</keyword>
<keyword evidence="5 14" id="KW-1003">Cell membrane</keyword>
<evidence type="ECO:0000256" key="7">
    <source>
        <dbReference type="ARBA" id="ARBA00022692"/>
    </source>
</evidence>
<dbReference type="PANTHER" id="PTHR40255">
    <property type="entry name" value="UPF0093 MEMBRANE PROTEIN SLR1790"/>
    <property type="match status" value="1"/>
</dbReference>
<name>A0A318MWL1_9PROT</name>
<dbReference type="Proteomes" id="UP000247565">
    <property type="component" value="Unassembled WGS sequence"/>
</dbReference>
<comment type="subunit">
    <text evidence="14">Homodimer.</text>
</comment>
<dbReference type="UniPathway" id="UPA00251">
    <property type="reaction ID" value="UER00324"/>
</dbReference>
<comment type="similarity">
    <text evidence="3 14 15">Belongs to the HemJ family.</text>
</comment>
<dbReference type="GeneID" id="83703752"/>
<dbReference type="OrthoDB" id="9800824at2"/>
<dbReference type="Pfam" id="PF03653">
    <property type="entry name" value="UPF0093"/>
    <property type="match status" value="1"/>
</dbReference>
<evidence type="ECO:0000256" key="14">
    <source>
        <dbReference type="HAMAP-Rule" id="MF_02239"/>
    </source>
</evidence>
<evidence type="ECO:0000256" key="15">
    <source>
        <dbReference type="PIRNR" id="PIRNR004638"/>
    </source>
</evidence>
<comment type="function">
    <text evidence="14 15">Catalyzes the oxidation of protoporphyrinogen IX to protoporphyrin IX.</text>
</comment>
<dbReference type="PIRSF" id="PIRSF004638">
    <property type="entry name" value="UCP004638"/>
    <property type="match status" value="1"/>
</dbReference>
<dbReference type="GO" id="GO:0046872">
    <property type="term" value="F:metal ion binding"/>
    <property type="evidence" value="ECO:0007669"/>
    <property type="project" value="UniProtKB-UniRule"/>
</dbReference>
<feature type="transmembrane region" description="Helical" evidence="14">
    <location>
        <begin position="128"/>
        <end position="146"/>
    </location>
</feature>
<keyword evidence="17" id="KW-1185">Reference proteome</keyword>
<keyword evidence="10 14" id="KW-0560">Oxidoreductase</keyword>
<dbReference type="RefSeq" id="WP_110439218.1">
    <property type="nucleotide sequence ID" value="NZ_CP033087.1"/>
</dbReference>
<evidence type="ECO:0000256" key="13">
    <source>
        <dbReference type="ARBA" id="ARBA00048390"/>
    </source>
</evidence>
<dbReference type="NCBIfam" id="TIGR00701">
    <property type="entry name" value="protoporphyrinogen oxidase HemJ"/>
    <property type="match status" value="1"/>
</dbReference>
<feature type="transmembrane region" description="Helical" evidence="14">
    <location>
        <begin position="57"/>
        <end position="83"/>
    </location>
</feature>
<evidence type="ECO:0000256" key="6">
    <source>
        <dbReference type="ARBA" id="ARBA00022617"/>
    </source>
</evidence>
<keyword evidence="12 14" id="KW-0472">Membrane</keyword>
<dbReference type="GO" id="GO:0006782">
    <property type="term" value="P:protoporphyrinogen IX biosynthetic process"/>
    <property type="evidence" value="ECO:0007669"/>
    <property type="project" value="UniProtKB-UniRule"/>
</dbReference>
<evidence type="ECO:0000256" key="4">
    <source>
        <dbReference type="ARBA" id="ARBA00017504"/>
    </source>
</evidence>
<evidence type="ECO:0000256" key="10">
    <source>
        <dbReference type="ARBA" id="ARBA00023002"/>
    </source>
</evidence>
<evidence type="ECO:0000313" key="16">
    <source>
        <dbReference type="EMBL" id="PXZ00295.1"/>
    </source>
</evidence>
<evidence type="ECO:0000256" key="11">
    <source>
        <dbReference type="ARBA" id="ARBA00023004"/>
    </source>
</evidence>
<dbReference type="PANTHER" id="PTHR40255:SF1">
    <property type="entry name" value="PROTOPORPHYRINOGEN IX OXIDASE"/>
    <property type="match status" value="1"/>
</dbReference>
<dbReference type="EC" id="1.3.99.-" evidence="14 15"/>
<comment type="catalytic activity">
    <reaction evidence="13 14 15">
        <text>protoporphyrinogen IX + 3 A = protoporphyrin IX + 3 AH2</text>
        <dbReference type="Rhea" id="RHEA:62000"/>
        <dbReference type="ChEBI" id="CHEBI:13193"/>
        <dbReference type="ChEBI" id="CHEBI:17499"/>
        <dbReference type="ChEBI" id="CHEBI:57306"/>
        <dbReference type="ChEBI" id="CHEBI:57307"/>
    </reaction>
</comment>
<gene>
    <name evidence="16" type="primary">hemJ</name>
    <name evidence="16" type="ORF">DK869_06600</name>
</gene>
<evidence type="ECO:0000256" key="8">
    <source>
        <dbReference type="ARBA" id="ARBA00022723"/>
    </source>
</evidence>
<proteinExistence type="inferred from homology"/>
<evidence type="ECO:0000313" key="17">
    <source>
        <dbReference type="Proteomes" id="UP000247565"/>
    </source>
</evidence>
<keyword evidence="6 14" id="KW-0349">Heme</keyword>
<sequence>MMSSLLPYVLWIKALHVISVIAWMAGQFYLPRLFVYHCQVNKETDENERFKIMEYKLLRYIINPAMMAAFLFGILLALTPGIIDWHAKWWVVKLVALLILTGYHGFCSRWRRQFAANNNHHSEKFYRWMNEIPTILMIIIVIMVIVQPF</sequence>
<evidence type="ECO:0000256" key="5">
    <source>
        <dbReference type="ARBA" id="ARBA00022475"/>
    </source>
</evidence>
<comment type="caution">
    <text evidence="16">The sequence shown here is derived from an EMBL/GenBank/DDBJ whole genome shotgun (WGS) entry which is preliminary data.</text>
</comment>
<evidence type="ECO:0000256" key="9">
    <source>
        <dbReference type="ARBA" id="ARBA00022989"/>
    </source>
</evidence>
<evidence type="ECO:0000256" key="1">
    <source>
        <dbReference type="ARBA" id="ARBA00004651"/>
    </source>
</evidence>
<comment type="caution">
    <text evidence="14">Lacks conserved residue(s) required for the propagation of feature annotation.</text>
</comment>
<protein>
    <recommendedName>
        <fullName evidence="4 14">Protoporphyrinogen IX oxidase</fullName>
        <shortName evidence="14">PPO</shortName>
        <ecNumber evidence="14 15">1.3.99.-</ecNumber>
    </recommendedName>
</protein>
<organism evidence="16 17">
    <name type="scientific">Commensalibacter melissae</name>
    <dbReference type="NCBI Taxonomy" id="2070537"/>
    <lineage>
        <taxon>Bacteria</taxon>
        <taxon>Pseudomonadati</taxon>
        <taxon>Pseudomonadota</taxon>
        <taxon>Alphaproteobacteria</taxon>
        <taxon>Acetobacterales</taxon>
        <taxon>Acetobacteraceae</taxon>
    </lineage>
</organism>
<dbReference type="GO" id="GO:0070818">
    <property type="term" value="F:protoporphyrinogen oxidase activity"/>
    <property type="evidence" value="ECO:0007669"/>
    <property type="project" value="UniProtKB-UniRule"/>
</dbReference>
<dbReference type="GO" id="GO:0005886">
    <property type="term" value="C:plasma membrane"/>
    <property type="evidence" value="ECO:0007669"/>
    <property type="project" value="UniProtKB-SubCell"/>
</dbReference>
<dbReference type="EMBL" id="QGLT01000003">
    <property type="protein sequence ID" value="PXZ00295.1"/>
    <property type="molecule type" value="Genomic_DNA"/>
</dbReference>
<feature type="binding site" description="axial binding residue" evidence="14">
    <location>
        <position position="16"/>
    </location>
    <ligand>
        <name>heme</name>
        <dbReference type="ChEBI" id="CHEBI:30413"/>
    </ligand>
    <ligandPart>
        <name>Fe</name>
        <dbReference type="ChEBI" id="CHEBI:18248"/>
    </ligandPart>
</feature>
<keyword evidence="9 14" id="KW-1133">Transmembrane helix</keyword>
<keyword evidence="8 14" id="KW-0479">Metal-binding</keyword>
<dbReference type="InterPro" id="IPR005265">
    <property type="entry name" value="HemJ-like"/>
</dbReference>
<dbReference type="AlphaFoldDB" id="A0A318MWL1"/>
<dbReference type="HAMAP" id="MF_02239">
    <property type="entry name" value="HemJ"/>
    <property type="match status" value="1"/>
</dbReference>
<keyword evidence="7 14" id="KW-0812">Transmembrane</keyword>
<comment type="cofactor">
    <cofactor evidence="14 15">
        <name>heme b</name>
        <dbReference type="ChEBI" id="CHEBI:60344"/>
    </cofactor>
    <text evidence="14 15">Binds 1 heme b (iron(II)-protoporphyrin IX) group per subunit.</text>
</comment>
<feature type="binding site" description="axial binding residue" evidence="14">
    <location>
        <position position="93"/>
    </location>
    <ligand>
        <name>heme</name>
        <dbReference type="ChEBI" id="CHEBI:30413"/>
    </ligand>
    <ligandPart>
        <name>Fe</name>
        <dbReference type="ChEBI" id="CHEBI:18248"/>
    </ligandPart>
</feature>
<evidence type="ECO:0000256" key="3">
    <source>
        <dbReference type="ARBA" id="ARBA00006501"/>
    </source>
</evidence>
<accession>A0A318MWL1</accession>
<evidence type="ECO:0000256" key="2">
    <source>
        <dbReference type="ARBA" id="ARBA00005073"/>
    </source>
</evidence>
<comment type="pathway">
    <text evidence="2 14 15">Porphyrin-containing compound metabolism; protoporphyrin-IX biosynthesis; protoporphyrin-IX from protoporphyrinogen-IX: step 1/1.</text>
</comment>
<comment type="subcellular location">
    <subcellularLocation>
        <location evidence="1 14">Cell membrane</location>
        <topology evidence="1 14">Multi-pass membrane protein</topology>
    </subcellularLocation>
</comment>
<evidence type="ECO:0000256" key="12">
    <source>
        <dbReference type="ARBA" id="ARBA00023136"/>
    </source>
</evidence>
<reference evidence="16 17" key="1">
    <citation type="submission" date="2018-05" db="EMBL/GenBank/DDBJ databases">
        <title>Reference genomes for bee gut microbiota database.</title>
        <authorList>
            <person name="Ellegaard K.M."/>
        </authorList>
    </citation>
    <scope>NUCLEOTIDE SEQUENCE [LARGE SCALE GENOMIC DNA]</scope>
    <source>
        <strain evidence="16 17">ESL0284</strain>
    </source>
</reference>